<dbReference type="PANTHER" id="PTHR38792:SF3">
    <property type="entry name" value="BNR_ASP-BOX REPEAT DOMAIN PROTEIN (AFU_ORTHOLOGUE AFUA_7G06430)-RELATED"/>
    <property type="match status" value="1"/>
</dbReference>
<sequence>MKFHSILLSLSIFLTACAGTLVKRDFSTTIFTPPPEYETPPVLYARSLLLTVNDAKGTMLATWENYSGKNYSNGVTWFPIFRSLDHGKTWSWFSNVTDQVNGWGLRYQPFLYELKEDFGCYKAGAILLAGNSIPIDLSKTKIDLYISTDKGFTWKFLSSVASGGRADDPENGKTPVWEPFLLVYKKRLLCYYSDQRDPKHGQKLVHQSTSDLLNWSNVVTDMADPGYDARPGMVTIAKMGNGKYIYTFEYCGVNNCNVYYKISKDPRKFGHKPPIQLITQDGVQPFSSPYVVWTPVGAQKRSCGVKTKNGTVVVNSYSNGELYLNHQNGDPHAWTRLSTSSPAQYSRSLAVGFNPKDIEIVGGGLLKTKNNTVTIYSRDVNGFLLTACASTTLFNLTKRDFSTTIFTPPSSYETPPVLYARSLLLTVNDAAGTLLATWENYSGGVTWFPIYRSIDHGKTWSSFSKVTDQVNGWGLRYQPFLLELKQDFGGYKAGAILLAGNSIPADLSKTKIDLYISTDKGSTWKFLSSVAQGGEATATNGKTPVWEPFLLFYGNQLHCFYSDQRDAKHGQKLVHQSSSNLMTWSSVVDDVVDSDYSARPGMATIAQMGNGNYILSFEYCGKNNCNVYYKISNDPTNWNSVGATQLIAQDGTAPSSSPYTIWTPVGAQKGSSGVKTADGTVVVNAYSDSSLFVNKQNGDSKAWTKISTSSPAQYSRSLAVGFNSKDIVIVGAGRLKDKGNSVTLYARDVNGCDTCS</sequence>
<protein>
    <submittedName>
        <fullName evidence="2">Oligoxyloglucan reducing end-specific cellobiohydrolase</fullName>
    </submittedName>
</protein>
<organism evidence="2 3">
    <name type="scientific">Meira miltonrushii</name>
    <dbReference type="NCBI Taxonomy" id="1280837"/>
    <lineage>
        <taxon>Eukaryota</taxon>
        <taxon>Fungi</taxon>
        <taxon>Dikarya</taxon>
        <taxon>Basidiomycota</taxon>
        <taxon>Ustilaginomycotina</taxon>
        <taxon>Exobasidiomycetes</taxon>
        <taxon>Exobasidiales</taxon>
        <taxon>Brachybasidiaceae</taxon>
        <taxon>Meira</taxon>
    </lineage>
</organism>
<dbReference type="InParanoid" id="A0A316VFU5"/>
<dbReference type="Proteomes" id="UP000245771">
    <property type="component" value="Unassembled WGS sequence"/>
</dbReference>
<dbReference type="Gene3D" id="2.120.10.10">
    <property type="match status" value="2"/>
</dbReference>
<evidence type="ECO:0000313" key="2">
    <source>
        <dbReference type="EMBL" id="PWN36396.1"/>
    </source>
</evidence>
<feature type="chain" id="PRO_5016247896" evidence="1">
    <location>
        <begin position="20"/>
        <end position="756"/>
    </location>
</feature>
<dbReference type="PROSITE" id="PS51257">
    <property type="entry name" value="PROKAR_LIPOPROTEIN"/>
    <property type="match status" value="1"/>
</dbReference>
<keyword evidence="1" id="KW-0732">Signal</keyword>
<accession>A0A316VFU5</accession>
<dbReference type="AlphaFoldDB" id="A0A316VFU5"/>
<dbReference type="GO" id="GO:0016787">
    <property type="term" value="F:hydrolase activity"/>
    <property type="evidence" value="ECO:0007669"/>
    <property type="project" value="UniProtKB-KW"/>
</dbReference>
<evidence type="ECO:0000313" key="3">
    <source>
        <dbReference type="Proteomes" id="UP000245771"/>
    </source>
</evidence>
<keyword evidence="2" id="KW-0378">Hydrolase</keyword>
<dbReference type="EMBL" id="KZ819603">
    <property type="protein sequence ID" value="PWN36396.1"/>
    <property type="molecule type" value="Genomic_DNA"/>
</dbReference>
<gene>
    <name evidence="2" type="ORF">FA14DRAFT_190284</name>
</gene>
<keyword evidence="3" id="KW-1185">Reference proteome</keyword>
<dbReference type="OrthoDB" id="2130735at2759"/>
<name>A0A316VFU5_9BASI</name>
<dbReference type="PANTHER" id="PTHR38792">
    <property type="entry name" value="BNR/ASP-BOX REPEAT DOMAIN PROTEIN (AFU_ORTHOLOGUE AFUA_7G06430)-RELATED"/>
    <property type="match status" value="1"/>
</dbReference>
<dbReference type="SUPFAM" id="SSF110296">
    <property type="entry name" value="Oligoxyloglucan reducing end-specific cellobiohydrolase"/>
    <property type="match status" value="2"/>
</dbReference>
<evidence type="ECO:0000256" key="1">
    <source>
        <dbReference type="SAM" id="SignalP"/>
    </source>
</evidence>
<dbReference type="RefSeq" id="XP_025356698.1">
    <property type="nucleotide sequence ID" value="XM_025501785.1"/>
</dbReference>
<proteinExistence type="predicted"/>
<dbReference type="STRING" id="1280837.A0A316VFU5"/>
<reference evidence="2 3" key="1">
    <citation type="journal article" date="2018" name="Mol. Biol. Evol.">
        <title>Broad Genomic Sampling Reveals a Smut Pathogenic Ancestry of the Fungal Clade Ustilaginomycotina.</title>
        <authorList>
            <person name="Kijpornyongpan T."/>
            <person name="Mondo S.J."/>
            <person name="Barry K."/>
            <person name="Sandor L."/>
            <person name="Lee J."/>
            <person name="Lipzen A."/>
            <person name="Pangilinan J."/>
            <person name="LaButti K."/>
            <person name="Hainaut M."/>
            <person name="Henrissat B."/>
            <person name="Grigoriev I.V."/>
            <person name="Spatafora J.W."/>
            <person name="Aime M.C."/>
        </authorList>
    </citation>
    <scope>NUCLEOTIDE SEQUENCE [LARGE SCALE GENOMIC DNA]</scope>
    <source>
        <strain evidence="2 3">MCA 3882</strain>
    </source>
</reference>
<dbReference type="CDD" id="cd15482">
    <property type="entry name" value="Sialidase_non-viral"/>
    <property type="match status" value="2"/>
</dbReference>
<dbReference type="GeneID" id="37023566"/>
<feature type="signal peptide" evidence="1">
    <location>
        <begin position="1"/>
        <end position="19"/>
    </location>
</feature>